<organism evidence="6 7">
    <name type="scientific">Pseudoalteromonas phenolica</name>
    <dbReference type="NCBI Taxonomy" id="161398"/>
    <lineage>
        <taxon>Bacteria</taxon>
        <taxon>Pseudomonadati</taxon>
        <taxon>Pseudomonadota</taxon>
        <taxon>Gammaproteobacteria</taxon>
        <taxon>Alteromonadales</taxon>
        <taxon>Pseudoalteromonadaceae</taxon>
        <taxon>Pseudoalteromonas</taxon>
    </lineage>
</organism>
<evidence type="ECO:0000313" key="6">
    <source>
        <dbReference type="EMBL" id="ALO42712.1"/>
    </source>
</evidence>
<keyword evidence="2 4" id="KW-0238">DNA-binding</keyword>
<proteinExistence type="predicted"/>
<gene>
    <name evidence="6" type="ORF">PP2015_2215</name>
</gene>
<dbReference type="PANTHER" id="PTHR30055">
    <property type="entry name" value="HTH-TYPE TRANSCRIPTIONAL REGULATOR RUTR"/>
    <property type="match status" value="1"/>
</dbReference>
<evidence type="ECO:0000259" key="5">
    <source>
        <dbReference type="PROSITE" id="PS50977"/>
    </source>
</evidence>
<dbReference type="KEGG" id="pphe:PP2015_2215"/>
<keyword evidence="1" id="KW-0805">Transcription regulation</keyword>
<evidence type="ECO:0000313" key="7">
    <source>
        <dbReference type="Proteomes" id="UP000061457"/>
    </source>
</evidence>
<dbReference type="SUPFAM" id="SSF46689">
    <property type="entry name" value="Homeodomain-like"/>
    <property type="match status" value="1"/>
</dbReference>
<evidence type="ECO:0000256" key="1">
    <source>
        <dbReference type="ARBA" id="ARBA00023015"/>
    </source>
</evidence>
<accession>A0A0S2K3M1</accession>
<dbReference type="InterPro" id="IPR009057">
    <property type="entry name" value="Homeodomain-like_sf"/>
</dbReference>
<reference evidence="6 7" key="1">
    <citation type="submission" date="2015-11" db="EMBL/GenBank/DDBJ databases">
        <authorList>
            <person name="Zhang Y."/>
            <person name="Guo Z."/>
        </authorList>
    </citation>
    <scope>NUCLEOTIDE SEQUENCE [LARGE SCALE GENOMIC DNA]</scope>
    <source>
        <strain evidence="6 7">KCTC 12086</strain>
    </source>
</reference>
<dbReference type="EMBL" id="CP013187">
    <property type="protein sequence ID" value="ALO42712.1"/>
    <property type="molecule type" value="Genomic_DNA"/>
</dbReference>
<dbReference type="Pfam" id="PF00440">
    <property type="entry name" value="TetR_N"/>
    <property type="match status" value="1"/>
</dbReference>
<feature type="DNA-binding region" description="H-T-H motif" evidence="4">
    <location>
        <begin position="33"/>
        <end position="52"/>
    </location>
</feature>
<evidence type="ECO:0000256" key="4">
    <source>
        <dbReference type="PROSITE-ProRule" id="PRU00335"/>
    </source>
</evidence>
<evidence type="ECO:0000256" key="3">
    <source>
        <dbReference type="ARBA" id="ARBA00023163"/>
    </source>
</evidence>
<dbReference type="PRINTS" id="PR00455">
    <property type="entry name" value="HTHTETR"/>
</dbReference>
<evidence type="ECO:0000256" key="2">
    <source>
        <dbReference type="ARBA" id="ARBA00023125"/>
    </source>
</evidence>
<dbReference type="OrthoDB" id="9766852at2"/>
<dbReference type="PATRIC" id="fig|161398.10.peg.2253"/>
<dbReference type="STRING" id="161398.PP2015_2215"/>
<dbReference type="Gene3D" id="1.10.357.10">
    <property type="entry name" value="Tetracycline Repressor, domain 2"/>
    <property type="match status" value="1"/>
</dbReference>
<dbReference type="AlphaFoldDB" id="A0A0S2K3M1"/>
<dbReference type="Gene3D" id="1.10.10.60">
    <property type="entry name" value="Homeodomain-like"/>
    <property type="match status" value="1"/>
</dbReference>
<dbReference type="InterPro" id="IPR023772">
    <property type="entry name" value="DNA-bd_HTH_TetR-type_CS"/>
</dbReference>
<dbReference type="InterPro" id="IPR001647">
    <property type="entry name" value="HTH_TetR"/>
</dbReference>
<dbReference type="PROSITE" id="PS50977">
    <property type="entry name" value="HTH_TETR_2"/>
    <property type="match status" value="1"/>
</dbReference>
<dbReference type="FunFam" id="1.10.10.60:FF:000141">
    <property type="entry name" value="TetR family transcriptional regulator"/>
    <property type="match status" value="1"/>
</dbReference>
<dbReference type="InterPro" id="IPR039536">
    <property type="entry name" value="TetR_C_Proteobacteria"/>
</dbReference>
<dbReference type="RefSeq" id="WP_058030421.1">
    <property type="nucleotide sequence ID" value="NZ_CP013187.1"/>
</dbReference>
<dbReference type="Pfam" id="PF14246">
    <property type="entry name" value="TetR_C_7"/>
    <property type="match status" value="1"/>
</dbReference>
<keyword evidence="7" id="KW-1185">Reference proteome</keyword>
<dbReference type="GO" id="GO:0003700">
    <property type="term" value="F:DNA-binding transcription factor activity"/>
    <property type="evidence" value="ECO:0007669"/>
    <property type="project" value="TreeGrafter"/>
</dbReference>
<dbReference type="PANTHER" id="PTHR30055:SF224">
    <property type="entry name" value="TRANSCRIPTIONAL REGULATOR TETR FAMILY"/>
    <property type="match status" value="1"/>
</dbReference>
<dbReference type="Proteomes" id="UP000061457">
    <property type="component" value="Chromosome I"/>
</dbReference>
<protein>
    <submittedName>
        <fullName evidence="6">Transcriptional regulator</fullName>
    </submittedName>
</protein>
<dbReference type="InterPro" id="IPR050109">
    <property type="entry name" value="HTH-type_TetR-like_transc_reg"/>
</dbReference>
<keyword evidence="3" id="KW-0804">Transcription</keyword>
<dbReference type="SUPFAM" id="SSF48498">
    <property type="entry name" value="Tetracyclin repressor-like, C-terminal domain"/>
    <property type="match status" value="1"/>
</dbReference>
<dbReference type="InterPro" id="IPR036271">
    <property type="entry name" value="Tet_transcr_reg_TetR-rel_C_sf"/>
</dbReference>
<dbReference type="PROSITE" id="PS01081">
    <property type="entry name" value="HTH_TETR_1"/>
    <property type="match status" value="1"/>
</dbReference>
<name>A0A0S2K3M1_9GAMM</name>
<sequence>MSEVKKTRSELKREAIVNGAVEAFQKYGVSDTSMDKVAETAGVSKRTVYNHFQNKETLVTEIIKDIWSQNFVNHDFPYDATTPVKAQLHELVVKEIQFMNDKKMHELIRVAMGVCLFNPDKFVDNIGEFFEQETTTIRWLKSAMQDGKIKEAEPRLAHEQLVSLLKGQAFWPQILHQAESLTEQEITKLAEDTIDFFLAYYLIK</sequence>
<feature type="domain" description="HTH tetR-type" evidence="5">
    <location>
        <begin position="10"/>
        <end position="70"/>
    </location>
</feature>
<dbReference type="GO" id="GO:0000976">
    <property type="term" value="F:transcription cis-regulatory region binding"/>
    <property type="evidence" value="ECO:0007669"/>
    <property type="project" value="TreeGrafter"/>
</dbReference>